<evidence type="ECO:0000256" key="1">
    <source>
        <dbReference type="ARBA" id="ARBA00022630"/>
    </source>
</evidence>
<feature type="domain" description="NADH:flavin oxidoreductase/NADH oxidase N-terminal" evidence="2">
    <location>
        <begin position="6"/>
        <end position="338"/>
    </location>
</feature>
<dbReference type="EMBL" id="LAEV01000351">
    <property type="protein sequence ID" value="KKA30588.1"/>
    <property type="molecule type" value="Genomic_DNA"/>
</dbReference>
<dbReference type="Proteomes" id="UP000033483">
    <property type="component" value="Unassembled WGS sequence"/>
</dbReference>
<dbReference type="InterPro" id="IPR045247">
    <property type="entry name" value="Oye-like"/>
</dbReference>
<dbReference type="CDD" id="cd02933">
    <property type="entry name" value="OYE_like_FMN"/>
    <property type="match status" value="1"/>
</dbReference>
<dbReference type="InterPro" id="IPR001155">
    <property type="entry name" value="OxRdtase_FMN_N"/>
</dbReference>
<name>A0A0F4ZL56_9PEZI</name>
<protein>
    <recommendedName>
        <fullName evidence="2">NADH:flavin oxidoreductase/NADH oxidase N-terminal domain-containing protein</fullName>
    </recommendedName>
</protein>
<dbReference type="InterPro" id="IPR013785">
    <property type="entry name" value="Aldolase_TIM"/>
</dbReference>
<keyword evidence="1" id="KW-0285">Flavoprotein</keyword>
<reference evidence="3 4" key="1">
    <citation type="submission" date="2015-03" db="EMBL/GenBank/DDBJ databases">
        <authorList>
            <person name="Radwan O."/>
            <person name="Al-Naeli F.A."/>
            <person name="Rendon G.A."/>
            <person name="Fields C."/>
        </authorList>
    </citation>
    <scope>NUCLEOTIDE SEQUENCE [LARGE SCALE GENOMIC DNA]</scope>
    <source>
        <strain evidence="3">CR-DP1</strain>
    </source>
</reference>
<proteinExistence type="predicted"/>
<keyword evidence="4" id="KW-1185">Reference proteome</keyword>
<gene>
    <name evidence="3" type="ORF">TD95_001090</name>
</gene>
<dbReference type="Pfam" id="PF00724">
    <property type="entry name" value="Oxidored_FMN"/>
    <property type="match status" value="1"/>
</dbReference>
<dbReference type="PANTHER" id="PTHR22893:SF91">
    <property type="entry name" value="NADPH DEHYDROGENASE 2-RELATED"/>
    <property type="match status" value="1"/>
</dbReference>
<evidence type="ECO:0000313" key="4">
    <source>
        <dbReference type="Proteomes" id="UP000033483"/>
    </source>
</evidence>
<accession>A0A0F4ZL56</accession>
<dbReference type="Gene3D" id="3.20.20.70">
    <property type="entry name" value="Aldolase class I"/>
    <property type="match status" value="1"/>
</dbReference>
<dbReference type="GO" id="GO:0010181">
    <property type="term" value="F:FMN binding"/>
    <property type="evidence" value="ECO:0007669"/>
    <property type="project" value="InterPro"/>
</dbReference>
<evidence type="ECO:0000313" key="3">
    <source>
        <dbReference type="EMBL" id="KKA30588.1"/>
    </source>
</evidence>
<organism evidence="3 4">
    <name type="scientific">Thielaviopsis punctulata</name>
    <dbReference type="NCBI Taxonomy" id="72032"/>
    <lineage>
        <taxon>Eukaryota</taxon>
        <taxon>Fungi</taxon>
        <taxon>Dikarya</taxon>
        <taxon>Ascomycota</taxon>
        <taxon>Pezizomycotina</taxon>
        <taxon>Sordariomycetes</taxon>
        <taxon>Hypocreomycetidae</taxon>
        <taxon>Microascales</taxon>
        <taxon>Ceratocystidaceae</taxon>
        <taxon>Thielaviopsis</taxon>
    </lineage>
</organism>
<dbReference type="FunFam" id="3.20.20.70:FF:000138">
    <property type="entry name" value="NADPH dehydrogenase 1"/>
    <property type="match status" value="1"/>
</dbReference>
<sequence length="373" mass="41573">MTASSKLFSPLKIGHSDLQHRVIMAPMTRLRCDDDWTPTDMVKEHYVQRASVPGTLIFTEGVHISKRFIGLSNVGGIWSSEQIAAWKEITDAVHEKGSFIWCQLWTMGRGSTWDLAEKVGTKVFAPSPIPLSTSPDKIPTEMTKADIQTLIDDYVQAAKNCMEAGFDGIHLHAANGHLIDQFLQDITNKRTDEYGGSIENRSRLAVQVLQALVDAIGADRVGVRFSPWGLYGEVGMPDPVPQFSHVIRETSKLKLAFLDMVEPLTVDGEGVETEEARNDVMVKEWTCGTPVILSGGFMPDSAKARVDGDKEHEVAITFGRYFTSNPDLPFRIRENLELTPYNRPTFYTPLNSVGYTDWPASPEFLAAQKEQRV</sequence>
<dbReference type="GO" id="GO:0003959">
    <property type="term" value="F:NADPH dehydrogenase activity"/>
    <property type="evidence" value="ECO:0007669"/>
    <property type="project" value="TreeGrafter"/>
</dbReference>
<dbReference type="AlphaFoldDB" id="A0A0F4ZL56"/>
<evidence type="ECO:0000259" key="2">
    <source>
        <dbReference type="Pfam" id="PF00724"/>
    </source>
</evidence>
<comment type="caution">
    <text evidence="3">The sequence shown here is derived from an EMBL/GenBank/DDBJ whole genome shotgun (WGS) entry which is preliminary data.</text>
</comment>
<dbReference type="OrthoDB" id="276546at2759"/>
<dbReference type="SUPFAM" id="SSF51395">
    <property type="entry name" value="FMN-linked oxidoreductases"/>
    <property type="match status" value="1"/>
</dbReference>
<dbReference type="PANTHER" id="PTHR22893">
    <property type="entry name" value="NADH OXIDOREDUCTASE-RELATED"/>
    <property type="match status" value="1"/>
</dbReference>